<protein>
    <submittedName>
        <fullName evidence="4">Uncharacterized protein</fullName>
    </submittedName>
</protein>
<dbReference type="Proteomes" id="UP001227230">
    <property type="component" value="Chromosome 9"/>
</dbReference>
<reference evidence="4 5" key="1">
    <citation type="journal article" date="2023" name="Hortic Res">
        <title>The complete reference genome for grapevine (Vitis vinifera L.) genetics and breeding.</title>
        <authorList>
            <person name="Shi X."/>
            <person name="Cao S."/>
            <person name="Wang X."/>
            <person name="Huang S."/>
            <person name="Wang Y."/>
            <person name="Liu Z."/>
            <person name="Liu W."/>
            <person name="Leng X."/>
            <person name="Peng Y."/>
            <person name="Wang N."/>
            <person name="Wang Y."/>
            <person name="Ma Z."/>
            <person name="Xu X."/>
            <person name="Zhang F."/>
            <person name="Xue H."/>
            <person name="Zhong H."/>
            <person name="Wang Y."/>
            <person name="Zhang K."/>
            <person name="Velt A."/>
            <person name="Avia K."/>
            <person name="Holtgrawe D."/>
            <person name="Grimplet J."/>
            <person name="Matus J.T."/>
            <person name="Ware D."/>
            <person name="Wu X."/>
            <person name="Wang H."/>
            <person name="Liu C."/>
            <person name="Fang Y."/>
            <person name="Rustenholz C."/>
            <person name="Cheng Z."/>
            <person name="Xiao H."/>
            <person name="Zhou Y."/>
        </authorList>
    </citation>
    <scope>NUCLEOTIDE SEQUENCE [LARGE SCALE GENOMIC DNA]</scope>
    <source>
        <strain evidence="5">cv. Pinot noir / PN40024</strain>
        <tissue evidence="4">Leaf</tissue>
    </source>
</reference>
<dbReference type="PANTHER" id="PTHR32054">
    <property type="entry name" value="HEAVY CHAIN, PUTATIVE, EXPRESSED-RELATED-RELATED"/>
    <property type="match status" value="1"/>
</dbReference>
<evidence type="ECO:0000256" key="2">
    <source>
        <dbReference type="ARBA" id="ARBA00023054"/>
    </source>
</evidence>
<evidence type="ECO:0000313" key="4">
    <source>
        <dbReference type="EMBL" id="WJZ95259.1"/>
    </source>
</evidence>
<keyword evidence="5" id="KW-1185">Reference proteome</keyword>
<organism evidence="4 5">
    <name type="scientific">Vitis vinifera</name>
    <name type="common">Grape</name>
    <dbReference type="NCBI Taxonomy" id="29760"/>
    <lineage>
        <taxon>Eukaryota</taxon>
        <taxon>Viridiplantae</taxon>
        <taxon>Streptophyta</taxon>
        <taxon>Embryophyta</taxon>
        <taxon>Tracheophyta</taxon>
        <taxon>Spermatophyta</taxon>
        <taxon>Magnoliopsida</taxon>
        <taxon>eudicotyledons</taxon>
        <taxon>Gunneridae</taxon>
        <taxon>Pentapetalae</taxon>
        <taxon>rosids</taxon>
        <taxon>Vitales</taxon>
        <taxon>Vitaceae</taxon>
        <taxon>Viteae</taxon>
        <taxon>Vitis</taxon>
    </lineage>
</organism>
<evidence type="ECO:0000256" key="3">
    <source>
        <dbReference type="SAM" id="Coils"/>
    </source>
</evidence>
<keyword evidence="2 3" id="KW-0175">Coiled coil</keyword>
<sequence length="197" mass="22253">METELANARESEFKAMTQAKLTETAANMEKGKTDELLKHVSEFHEVILHSKLAAIEAEKEKSAVLCEKEAELQLVTATLAQAQEQLEELRKQTEIVQFLENELLAKSEFIETLQICNLNLKKAMNLLWELERTKIEVDEIRGRENEAQVEIALLKSEVHKGRSKIAAAKATEARAESIKSGLYRNTSQTNISQIMSN</sequence>
<evidence type="ECO:0000313" key="5">
    <source>
        <dbReference type="Proteomes" id="UP001227230"/>
    </source>
</evidence>
<evidence type="ECO:0000256" key="1">
    <source>
        <dbReference type="ARBA" id="ARBA00005485"/>
    </source>
</evidence>
<proteinExistence type="inferred from homology"/>
<dbReference type="PANTHER" id="PTHR32054:SF17">
    <property type="entry name" value="EXPRESSED PROTEIN"/>
    <property type="match status" value="1"/>
</dbReference>
<name>A0ABY9CL54_VITVI</name>
<dbReference type="EMBL" id="CP126656">
    <property type="protein sequence ID" value="WJZ95259.1"/>
    <property type="molecule type" value="Genomic_DNA"/>
</dbReference>
<feature type="coiled-coil region" evidence="3">
    <location>
        <begin position="130"/>
        <end position="157"/>
    </location>
</feature>
<feature type="coiled-coil region" evidence="3">
    <location>
        <begin position="72"/>
        <end position="102"/>
    </location>
</feature>
<gene>
    <name evidence="4" type="ORF">VitviT2T_014043</name>
</gene>
<accession>A0ABY9CL54</accession>
<comment type="similarity">
    <text evidence="1">Belongs to the WEB family.</text>
</comment>